<evidence type="ECO:0000313" key="2">
    <source>
        <dbReference type="EMBL" id="CDS24403.1"/>
    </source>
</evidence>
<evidence type="ECO:0000256" key="1">
    <source>
        <dbReference type="SAM" id="Phobius"/>
    </source>
</evidence>
<keyword evidence="1" id="KW-0472">Membrane</keyword>
<dbReference type="AlphaFoldDB" id="A0A068WWA5"/>
<sequence>MCREKASTRDLPCIAEIPFLIHYVEQWRFMCSSPLHRQVAECFILVLVMATAMVTFHTFTLYLSSPPLLTGTSCWFGSCVSQVFSAAYLPTCPPTYSISLFLSTQYSPRNALHLGVGGIGGCGRPESTNAQNGWTGPAGRWSSKKRVSTSWIPLHHNCGSLRITDFLIFGDMKTNV</sequence>
<dbReference type="Proteomes" id="UP000492820">
    <property type="component" value="Unassembled WGS sequence"/>
</dbReference>
<name>A0A068WWA5_ECHGR</name>
<gene>
    <name evidence="2" type="ORF">EgrG_001157100</name>
</gene>
<protein>
    <submittedName>
        <fullName evidence="2 4">Uncharacterized protein</fullName>
    </submittedName>
</protein>
<feature type="transmembrane region" description="Helical" evidence="1">
    <location>
        <begin position="42"/>
        <end position="63"/>
    </location>
</feature>
<reference evidence="4" key="3">
    <citation type="submission" date="2020-10" db="UniProtKB">
        <authorList>
            <consortium name="WormBaseParasite"/>
        </authorList>
    </citation>
    <scope>IDENTIFICATION</scope>
</reference>
<dbReference type="EMBL" id="LK028604">
    <property type="protein sequence ID" value="CDS24403.1"/>
    <property type="molecule type" value="Genomic_DNA"/>
</dbReference>
<keyword evidence="1" id="KW-1133">Transmembrane helix</keyword>
<evidence type="ECO:0000313" key="4">
    <source>
        <dbReference type="WBParaSite" id="EgrG_001157100"/>
    </source>
</evidence>
<reference evidence="2" key="2">
    <citation type="submission" date="2014-06" db="EMBL/GenBank/DDBJ databases">
        <authorList>
            <person name="Aslett M."/>
        </authorList>
    </citation>
    <scope>NUCLEOTIDE SEQUENCE</scope>
</reference>
<dbReference type="WBParaSite" id="EgrG_001157100">
    <property type="protein sequence ID" value="EgrG_001157100"/>
    <property type="gene ID" value="EgrG_001157100"/>
</dbReference>
<accession>A0A068WWA5</accession>
<reference evidence="2 3" key="1">
    <citation type="journal article" date="2013" name="Nature">
        <title>The genomes of four tapeworm species reveal adaptations to parasitism.</title>
        <authorList>
            <person name="Tsai I.J."/>
            <person name="Zarowiecki M."/>
            <person name="Holroyd N."/>
            <person name="Garciarrubio A."/>
            <person name="Sanchez-Flores A."/>
            <person name="Brooks K.L."/>
            <person name="Tracey A."/>
            <person name="Bobes R.J."/>
            <person name="Fragoso G."/>
            <person name="Sciutto E."/>
            <person name="Aslett M."/>
            <person name="Beasley H."/>
            <person name="Bennett H.M."/>
            <person name="Cai J."/>
            <person name="Camicia F."/>
            <person name="Clark R."/>
            <person name="Cucher M."/>
            <person name="De Silva N."/>
            <person name="Day T.A."/>
            <person name="Deplazes P."/>
            <person name="Estrada K."/>
            <person name="Fernandez C."/>
            <person name="Holland P.W."/>
            <person name="Hou J."/>
            <person name="Hu S."/>
            <person name="Huckvale T."/>
            <person name="Hung S.S."/>
            <person name="Kamenetzky L."/>
            <person name="Keane J.A."/>
            <person name="Kiss F."/>
            <person name="Koziol U."/>
            <person name="Lambert O."/>
            <person name="Liu K."/>
            <person name="Luo X."/>
            <person name="Luo Y."/>
            <person name="Macchiaroli N."/>
            <person name="Nichol S."/>
            <person name="Paps J."/>
            <person name="Parkinson J."/>
            <person name="Pouchkina-Stantcheva N."/>
            <person name="Riddiford N."/>
            <person name="Rosenzvit M."/>
            <person name="Salinas G."/>
            <person name="Wasmuth J.D."/>
            <person name="Zamanian M."/>
            <person name="Zheng Y."/>
            <person name="Cai X."/>
            <person name="Soberon X."/>
            <person name="Olson P.D."/>
            <person name="Laclette J.P."/>
            <person name="Brehm K."/>
            <person name="Berriman M."/>
            <person name="Garciarrubio A."/>
            <person name="Bobes R.J."/>
            <person name="Fragoso G."/>
            <person name="Sanchez-Flores A."/>
            <person name="Estrada K."/>
            <person name="Cevallos M.A."/>
            <person name="Morett E."/>
            <person name="Gonzalez V."/>
            <person name="Portillo T."/>
            <person name="Ochoa-Leyva A."/>
            <person name="Jose M.V."/>
            <person name="Sciutto E."/>
            <person name="Landa A."/>
            <person name="Jimenez L."/>
            <person name="Valdes V."/>
            <person name="Carrero J.C."/>
            <person name="Larralde C."/>
            <person name="Morales-Montor J."/>
            <person name="Limon-Lason J."/>
            <person name="Soberon X."/>
            <person name="Laclette J.P."/>
        </authorList>
    </citation>
    <scope>NUCLEOTIDE SEQUENCE [LARGE SCALE GENOMIC DNA]</scope>
</reference>
<proteinExistence type="predicted"/>
<evidence type="ECO:0000313" key="3">
    <source>
        <dbReference type="Proteomes" id="UP000492820"/>
    </source>
</evidence>
<keyword evidence="1" id="KW-0812">Transmembrane</keyword>
<organism evidence="2">
    <name type="scientific">Echinococcus granulosus</name>
    <name type="common">Hydatid tapeworm</name>
    <dbReference type="NCBI Taxonomy" id="6210"/>
    <lineage>
        <taxon>Eukaryota</taxon>
        <taxon>Metazoa</taxon>
        <taxon>Spiralia</taxon>
        <taxon>Lophotrochozoa</taxon>
        <taxon>Platyhelminthes</taxon>
        <taxon>Cestoda</taxon>
        <taxon>Eucestoda</taxon>
        <taxon>Cyclophyllidea</taxon>
        <taxon>Taeniidae</taxon>
        <taxon>Echinococcus</taxon>
        <taxon>Echinococcus granulosus group</taxon>
    </lineage>
</organism>